<reference evidence="1" key="1">
    <citation type="submission" date="2022-04" db="EMBL/GenBank/DDBJ databases">
        <title>A functionally conserved STORR gene fusion in Papaver species that diverged 16.8 million years ago.</title>
        <authorList>
            <person name="Catania T."/>
        </authorList>
    </citation>
    <scope>NUCLEOTIDE SEQUENCE</scope>
    <source>
        <strain evidence="1">S-188037</strain>
    </source>
</reference>
<proteinExistence type="predicted"/>
<name>A0AAD4SDP8_9MAGN</name>
<accession>A0AAD4SDP8</accession>
<dbReference type="AlphaFoldDB" id="A0AAD4SDP8"/>
<dbReference type="EMBL" id="JAJJMB010011506">
    <property type="protein sequence ID" value="KAI3901766.1"/>
    <property type="molecule type" value="Genomic_DNA"/>
</dbReference>
<evidence type="ECO:0000313" key="2">
    <source>
        <dbReference type="Proteomes" id="UP001202328"/>
    </source>
</evidence>
<protein>
    <submittedName>
        <fullName evidence="1">Uncharacterized protein</fullName>
    </submittedName>
</protein>
<organism evidence="1 2">
    <name type="scientific">Papaver atlanticum</name>
    <dbReference type="NCBI Taxonomy" id="357466"/>
    <lineage>
        <taxon>Eukaryota</taxon>
        <taxon>Viridiplantae</taxon>
        <taxon>Streptophyta</taxon>
        <taxon>Embryophyta</taxon>
        <taxon>Tracheophyta</taxon>
        <taxon>Spermatophyta</taxon>
        <taxon>Magnoliopsida</taxon>
        <taxon>Ranunculales</taxon>
        <taxon>Papaveraceae</taxon>
        <taxon>Papaveroideae</taxon>
        <taxon>Papaver</taxon>
    </lineage>
</organism>
<comment type="caution">
    <text evidence="1">The sequence shown here is derived from an EMBL/GenBank/DDBJ whole genome shotgun (WGS) entry which is preliminary data.</text>
</comment>
<keyword evidence="2" id="KW-1185">Reference proteome</keyword>
<sequence length="71" mass="7799">MPTKVCNSPQLFTSGKSKYDGLCSVPIPVRSSSPKPNIEKLDGASRVCNKIRQKAVPERTPNIIEDTRVTN</sequence>
<gene>
    <name evidence="1" type="ORF">MKW98_013881</name>
</gene>
<dbReference type="Proteomes" id="UP001202328">
    <property type="component" value="Unassembled WGS sequence"/>
</dbReference>
<evidence type="ECO:0000313" key="1">
    <source>
        <dbReference type="EMBL" id="KAI3901766.1"/>
    </source>
</evidence>